<protein>
    <submittedName>
        <fullName evidence="2">Peptidoglycan-associated protein</fullName>
    </submittedName>
</protein>
<reference evidence="2 3" key="1">
    <citation type="submission" date="2020-07" db="EMBL/GenBank/DDBJ databases">
        <title>Taxonomic proposal: Crassvirales, a new order of highly abundant and diverse bacterial viruses.</title>
        <authorList>
            <person name="Shkoporov A.N."/>
            <person name="Stockdale S.R."/>
            <person name="Guerin E."/>
            <person name="Ross R.P."/>
            <person name="Hill C."/>
        </authorList>
    </citation>
    <scope>NUCLEOTIDE SEQUENCE [LARGE SCALE GENOMIC DNA]</scope>
</reference>
<keyword evidence="3" id="KW-1185">Reference proteome</keyword>
<keyword evidence="1" id="KW-0812">Transmembrane</keyword>
<name>A0A7M1RSB0_9CAUD</name>
<organism evidence="2 3">
    <name type="scientific">uncultured phage cr7_1</name>
    <dbReference type="NCBI Taxonomy" id="2772086"/>
    <lineage>
        <taxon>Viruses</taxon>
        <taxon>Duplodnaviria</taxon>
        <taxon>Heunggongvirae</taxon>
        <taxon>Uroviricota</taxon>
        <taxon>Caudoviricetes</taxon>
        <taxon>Crassvirales</taxon>
        <taxon>Suoliviridae</taxon>
        <taxon>Oafivirinae</taxon>
        <taxon>Burzaovirus</taxon>
        <taxon>Burzaovirus coli</taxon>
    </lineage>
</organism>
<dbReference type="RefSeq" id="YP_010112779.1">
    <property type="nucleotide sequence ID" value="NC_055895.1"/>
</dbReference>
<accession>A0A7M1RSB0</accession>
<dbReference type="GeneID" id="65131264"/>
<dbReference type="KEGG" id="vg:65131264"/>
<dbReference type="EMBL" id="MT774402">
    <property type="protein sequence ID" value="QOR57327.1"/>
    <property type="molecule type" value="Genomic_DNA"/>
</dbReference>
<evidence type="ECO:0000313" key="3">
    <source>
        <dbReference type="Proteomes" id="UP000593599"/>
    </source>
</evidence>
<sequence length="251" mass="25956">MPKFNNGIDSKVGFGQLYQANDLTSMIGGNAPSGSAIAGAGSSSASFNIGQTPASKWNPKGVVLTAGGGGISSSTVTGAVNGIIGMIQGYNSMQNAVKGTDELMAYSGQRTDLAFGVNYQAQNDINRQKAMDDISKSNKNATLGMVGSGAAAGASIGSAIPGVGTLIGGAVGAITGLFGGLFRSKKARERLRRKIFNAQLKVNLINLVNQSSAATEGLTLQYYLDNGNTYDDVLYANRGKDLRKPRYVKGK</sequence>
<keyword evidence="1" id="KW-1133">Transmembrane helix</keyword>
<feature type="transmembrane region" description="Helical" evidence="1">
    <location>
        <begin position="166"/>
        <end position="184"/>
    </location>
</feature>
<evidence type="ECO:0000313" key="2">
    <source>
        <dbReference type="EMBL" id="QOR57327.1"/>
    </source>
</evidence>
<evidence type="ECO:0000256" key="1">
    <source>
        <dbReference type="SAM" id="Phobius"/>
    </source>
</evidence>
<dbReference type="Proteomes" id="UP000593599">
    <property type="component" value="Segment"/>
</dbReference>
<proteinExistence type="predicted"/>
<keyword evidence="1" id="KW-0472">Membrane</keyword>